<comment type="caution">
    <text evidence="2">The sequence shown here is derived from an EMBL/GenBank/DDBJ whole genome shotgun (WGS) entry which is preliminary data.</text>
</comment>
<evidence type="ECO:0000313" key="3">
    <source>
        <dbReference type="Proteomes" id="UP001066276"/>
    </source>
</evidence>
<protein>
    <submittedName>
        <fullName evidence="2">Uncharacterized protein</fullName>
    </submittedName>
</protein>
<feature type="compositionally biased region" description="Polar residues" evidence="1">
    <location>
        <begin position="47"/>
        <end position="58"/>
    </location>
</feature>
<evidence type="ECO:0000256" key="1">
    <source>
        <dbReference type="SAM" id="MobiDB-lite"/>
    </source>
</evidence>
<feature type="region of interest" description="Disordered" evidence="1">
    <location>
        <begin position="31"/>
        <end position="70"/>
    </location>
</feature>
<gene>
    <name evidence="2" type="ORF">NDU88_003364</name>
</gene>
<accession>A0AAV7W4I7</accession>
<name>A0AAV7W4I7_PLEWA</name>
<sequence length="110" mass="11755">MSPGSGLSGRDNKQWARDGYVPSLWLSEAVMSSRGQAHTRPSRDQAVPTQALTGNASRVRTGELTEDTLCAPSTPTLSALGGLLYRIPLGWGETARDTEPKQGTAAFNHM</sequence>
<keyword evidence="3" id="KW-1185">Reference proteome</keyword>
<dbReference type="AlphaFoldDB" id="A0AAV7W4I7"/>
<dbReference type="Proteomes" id="UP001066276">
    <property type="component" value="Chromosome 1_2"/>
</dbReference>
<dbReference type="EMBL" id="JANPWB010000002">
    <property type="protein sequence ID" value="KAJ1207974.1"/>
    <property type="molecule type" value="Genomic_DNA"/>
</dbReference>
<organism evidence="2 3">
    <name type="scientific">Pleurodeles waltl</name>
    <name type="common">Iberian ribbed newt</name>
    <dbReference type="NCBI Taxonomy" id="8319"/>
    <lineage>
        <taxon>Eukaryota</taxon>
        <taxon>Metazoa</taxon>
        <taxon>Chordata</taxon>
        <taxon>Craniata</taxon>
        <taxon>Vertebrata</taxon>
        <taxon>Euteleostomi</taxon>
        <taxon>Amphibia</taxon>
        <taxon>Batrachia</taxon>
        <taxon>Caudata</taxon>
        <taxon>Salamandroidea</taxon>
        <taxon>Salamandridae</taxon>
        <taxon>Pleurodelinae</taxon>
        <taxon>Pleurodeles</taxon>
    </lineage>
</organism>
<proteinExistence type="predicted"/>
<reference evidence="2" key="1">
    <citation type="journal article" date="2022" name="bioRxiv">
        <title>Sequencing and chromosome-scale assembly of the giantPleurodeles waltlgenome.</title>
        <authorList>
            <person name="Brown T."/>
            <person name="Elewa A."/>
            <person name="Iarovenko S."/>
            <person name="Subramanian E."/>
            <person name="Araus A.J."/>
            <person name="Petzold A."/>
            <person name="Susuki M."/>
            <person name="Suzuki K.-i.T."/>
            <person name="Hayashi T."/>
            <person name="Toyoda A."/>
            <person name="Oliveira C."/>
            <person name="Osipova E."/>
            <person name="Leigh N.D."/>
            <person name="Simon A."/>
            <person name="Yun M.H."/>
        </authorList>
    </citation>
    <scope>NUCLEOTIDE SEQUENCE</scope>
    <source>
        <strain evidence="2">20211129_DDA</strain>
        <tissue evidence="2">Liver</tissue>
    </source>
</reference>
<evidence type="ECO:0000313" key="2">
    <source>
        <dbReference type="EMBL" id="KAJ1207974.1"/>
    </source>
</evidence>